<evidence type="ECO:0000313" key="5">
    <source>
        <dbReference type="Proteomes" id="UP000636479"/>
    </source>
</evidence>
<dbReference type="GeneID" id="59340932"/>
<comment type="caution">
    <text evidence="4">The sequence shown here is derived from an EMBL/GenBank/DDBJ whole genome shotgun (WGS) entry which is preliminary data.</text>
</comment>
<reference evidence="4" key="1">
    <citation type="submission" date="2020-05" db="EMBL/GenBank/DDBJ databases">
        <title>Mycena genomes resolve the evolution of fungal bioluminescence.</title>
        <authorList>
            <person name="Tsai I.J."/>
        </authorList>
    </citation>
    <scope>NUCLEOTIDE SEQUENCE</scope>
    <source>
        <strain evidence="4">171206Taipei</strain>
    </source>
</reference>
<keyword evidence="5" id="KW-1185">Reference proteome</keyword>
<sequence length="398" mass="42247">MLQLVLILLMRILEAQTALVNVTVDDTDPIAWTWIGAWSAYTKGNTSCTDGCWAHPDPTRVHNSSWHDGRFRSGSFTAQGIIFFWVAVYIYGIDLSASGGAPANISFSLKNSPVSGFHFKLTPDGSYIYDSLFFSADGLDASSPFTVDWAQDASDFGGGVALFDYAVVTVEQKDTLPVGGSPATVSTTSDLSITHITTDGKSSVSLSSTSAALTLGTSAVNSDSQGFRPSSTSTSTSTLLSSSSSLAAQIRPPSTRLIAGGVIGGLALLVILMAVFLCYWKHRNRSGPTSRELVPFQLRPQSESLVLTKSSMSLSNGIPAGTSQGQEAQIGQVGRRSLSASSTPVGNSLMRNDSASAMPYFPAVSESTSDTGLERRLRILEEMQRVHGQAPPAYTVLY</sequence>
<dbReference type="Proteomes" id="UP000636479">
    <property type="component" value="Unassembled WGS sequence"/>
</dbReference>
<evidence type="ECO:0000313" key="4">
    <source>
        <dbReference type="EMBL" id="KAF7316303.1"/>
    </source>
</evidence>
<keyword evidence="2" id="KW-0812">Transmembrane</keyword>
<feature type="compositionally biased region" description="Polar residues" evidence="1">
    <location>
        <begin position="318"/>
        <end position="329"/>
    </location>
</feature>
<organism evidence="4 5">
    <name type="scientific">Mycena indigotica</name>
    <dbReference type="NCBI Taxonomy" id="2126181"/>
    <lineage>
        <taxon>Eukaryota</taxon>
        <taxon>Fungi</taxon>
        <taxon>Dikarya</taxon>
        <taxon>Basidiomycota</taxon>
        <taxon>Agaricomycotina</taxon>
        <taxon>Agaricomycetes</taxon>
        <taxon>Agaricomycetidae</taxon>
        <taxon>Agaricales</taxon>
        <taxon>Marasmiineae</taxon>
        <taxon>Mycenaceae</taxon>
        <taxon>Mycena</taxon>
    </lineage>
</organism>
<evidence type="ECO:0000256" key="3">
    <source>
        <dbReference type="SAM" id="SignalP"/>
    </source>
</evidence>
<feature type="transmembrane region" description="Helical" evidence="2">
    <location>
        <begin position="257"/>
        <end position="280"/>
    </location>
</feature>
<feature type="chain" id="PRO_5034303472" evidence="3">
    <location>
        <begin position="18"/>
        <end position="398"/>
    </location>
</feature>
<feature type="signal peptide" evidence="3">
    <location>
        <begin position="1"/>
        <end position="17"/>
    </location>
</feature>
<dbReference type="AlphaFoldDB" id="A0A8H6TCY4"/>
<evidence type="ECO:0000256" key="2">
    <source>
        <dbReference type="SAM" id="Phobius"/>
    </source>
</evidence>
<gene>
    <name evidence="4" type="ORF">MIND_00149000</name>
</gene>
<evidence type="ECO:0000256" key="1">
    <source>
        <dbReference type="SAM" id="MobiDB-lite"/>
    </source>
</evidence>
<keyword evidence="3" id="KW-0732">Signal</keyword>
<feature type="region of interest" description="Disordered" evidence="1">
    <location>
        <begin position="318"/>
        <end position="346"/>
    </location>
</feature>
<keyword evidence="2" id="KW-1133">Transmembrane helix</keyword>
<dbReference type="CDD" id="cd12087">
    <property type="entry name" value="TM_EGFR-like"/>
    <property type="match status" value="1"/>
</dbReference>
<dbReference type="EMBL" id="JACAZF010000001">
    <property type="protein sequence ID" value="KAF7316303.1"/>
    <property type="molecule type" value="Genomic_DNA"/>
</dbReference>
<dbReference type="RefSeq" id="XP_037226326.1">
    <property type="nucleotide sequence ID" value="XM_037358416.1"/>
</dbReference>
<dbReference type="OrthoDB" id="3245657at2759"/>
<name>A0A8H6TCY4_9AGAR</name>
<keyword evidence="2" id="KW-0472">Membrane</keyword>
<proteinExistence type="predicted"/>
<accession>A0A8H6TCY4</accession>
<protein>
    <submittedName>
        <fullName evidence="4">Uncharacterized protein</fullName>
    </submittedName>
</protein>